<dbReference type="AlphaFoldDB" id="A0A6A6U421"/>
<keyword evidence="4" id="KW-1185">Reference proteome</keyword>
<proteinExistence type="predicted"/>
<keyword evidence="1" id="KW-0732">Signal</keyword>
<evidence type="ECO:0000256" key="1">
    <source>
        <dbReference type="SAM" id="SignalP"/>
    </source>
</evidence>
<sequence>MKLSLISFLALATTGFAEDLRNCGTAPYYPSQYTCFDNSFLCPISNGVPTLRCGDACYLQSQYACSNNQLVLNDPNQPDTLLNCGPAQYYDSQYVCFDGNFLCPVINGKATLRCGDACYNYDQYYCENNQLVQTQTGTCRPNYGFCFENGMSYACCDGLICVADRCRVPCELTGTC</sequence>
<dbReference type="OrthoDB" id="5430620at2759"/>
<protein>
    <recommendedName>
        <fullName evidence="2">Endo-1,3(4)-beta-glucanase 1 carbohydrate binding domain-containing protein</fullName>
    </recommendedName>
</protein>
<feature type="signal peptide" evidence="1">
    <location>
        <begin position="1"/>
        <end position="17"/>
    </location>
</feature>
<accession>A0A6A6U421</accession>
<dbReference type="GO" id="GO:0030246">
    <property type="term" value="F:carbohydrate binding"/>
    <property type="evidence" value="ECO:0007669"/>
    <property type="project" value="InterPro"/>
</dbReference>
<name>A0A6A6U421_9PEZI</name>
<dbReference type="InterPro" id="IPR018909">
    <property type="entry name" value="Eng1_septum"/>
</dbReference>
<gene>
    <name evidence="3" type="ORF">BT63DRAFT_427306</name>
</gene>
<evidence type="ECO:0000313" key="3">
    <source>
        <dbReference type="EMBL" id="KAF2666892.1"/>
    </source>
</evidence>
<feature type="chain" id="PRO_5025359674" description="Endo-1,3(4)-beta-glucanase 1 carbohydrate binding domain-containing protein" evidence="1">
    <location>
        <begin position="18"/>
        <end position="176"/>
    </location>
</feature>
<reference evidence="3" key="1">
    <citation type="journal article" date="2020" name="Stud. Mycol.">
        <title>101 Dothideomycetes genomes: a test case for predicting lifestyles and emergence of pathogens.</title>
        <authorList>
            <person name="Haridas S."/>
            <person name="Albert R."/>
            <person name="Binder M."/>
            <person name="Bloem J."/>
            <person name="Labutti K."/>
            <person name="Salamov A."/>
            <person name="Andreopoulos B."/>
            <person name="Baker S."/>
            <person name="Barry K."/>
            <person name="Bills G."/>
            <person name="Bluhm B."/>
            <person name="Cannon C."/>
            <person name="Castanera R."/>
            <person name="Culley D."/>
            <person name="Daum C."/>
            <person name="Ezra D."/>
            <person name="Gonzalez J."/>
            <person name="Henrissat B."/>
            <person name="Kuo A."/>
            <person name="Liang C."/>
            <person name="Lipzen A."/>
            <person name="Lutzoni F."/>
            <person name="Magnuson J."/>
            <person name="Mondo S."/>
            <person name="Nolan M."/>
            <person name="Ohm R."/>
            <person name="Pangilinan J."/>
            <person name="Park H.-J."/>
            <person name="Ramirez L."/>
            <person name="Alfaro M."/>
            <person name="Sun H."/>
            <person name="Tritt A."/>
            <person name="Yoshinaga Y."/>
            <person name="Zwiers L.-H."/>
            <person name="Turgeon B."/>
            <person name="Goodwin S."/>
            <person name="Spatafora J."/>
            <person name="Crous P."/>
            <person name="Grigoriev I."/>
        </authorList>
    </citation>
    <scope>NUCLEOTIDE SEQUENCE</scope>
    <source>
        <strain evidence="3">CBS 115976</strain>
    </source>
</reference>
<dbReference type="Proteomes" id="UP000799302">
    <property type="component" value="Unassembled WGS sequence"/>
</dbReference>
<dbReference type="Pfam" id="PF10645">
    <property type="entry name" value="Carb_bind"/>
    <property type="match status" value="2"/>
</dbReference>
<organism evidence="3 4">
    <name type="scientific">Microthyrium microscopicum</name>
    <dbReference type="NCBI Taxonomy" id="703497"/>
    <lineage>
        <taxon>Eukaryota</taxon>
        <taxon>Fungi</taxon>
        <taxon>Dikarya</taxon>
        <taxon>Ascomycota</taxon>
        <taxon>Pezizomycotina</taxon>
        <taxon>Dothideomycetes</taxon>
        <taxon>Dothideomycetes incertae sedis</taxon>
        <taxon>Microthyriales</taxon>
        <taxon>Microthyriaceae</taxon>
        <taxon>Microthyrium</taxon>
    </lineage>
</organism>
<feature type="domain" description="Endo-1,3(4)-beta-glucanase 1 carbohydrate binding" evidence="2">
    <location>
        <begin position="83"/>
        <end position="131"/>
    </location>
</feature>
<evidence type="ECO:0000313" key="4">
    <source>
        <dbReference type="Proteomes" id="UP000799302"/>
    </source>
</evidence>
<evidence type="ECO:0000259" key="2">
    <source>
        <dbReference type="Pfam" id="PF10645"/>
    </source>
</evidence>
<dbReference type="EMBL" id="MU004238">
    <property type="protein sequence ID" value="KAF2666892.1"/>
    <property type="molecule type" value="Genomic_DNA"/>
</dbReference>
<feature type="domain" description="Endo-1,3(4)-beta-glucanase 1 carbohydrate binding" evidence="2">
    <location>
        <begin position="22"/>
        <end position="70"/>
    </location>
</feature>